<evidence type="ECO:0000256" key="16">
    <source>
        <dbReference type="SAM" id="MobiDB-lite"/>
    </source>
</evidence>
<sequence>MDSDMREDSVISNPSSTSSSIFSNSQKNVQVSMTHSPSANPKVEEDEKAAKKEHIKKVKKSAELQDILEDAHRYYSTYEYRMPKSSSKRSSDNHEEKTDYHKADDKITLKHETTTSSNLLKKRKKKTINDIQSIKTTEHVHTPKKYGRKYGHITKRSNKNKKDDNDDDEDYIPEDESISKMPAREVPHYQSSISTDLDESIKEVIEEEGDDDGPSSFIETDGPMIPVRRHFFNVQELFRNDKLHDIPIPAKALVNHKMGRNSVENPNQKIVKLQSVLYPDYQEEYKVCFEEDCELFNPMAEIGKLIEYTALIYLPAEYREKVNTDIIPILNEAFDNSNDELFIETVNNYNKIIKTIHRRDIIDHLCAITEMPVAFLHDFLHIVYTRSIHPDASKLRHYAAFSNYVYGELLPSFLTDVYDQCDLGPSKIFMDLGSGVDNCVLQAGLEYGCSLGLGCEIMPDASDLTLIQLKEFNARCKLMGFTVPQFEFRLRESFVDNPRVIELIAQCDVLLINNFLFDSKLNREVEKLLQHAKVGCKIISLKNLRSLGYTIDFYNIENILSRLQIKKQKFAENSVSWTHRGGEYYISTVLDEVDESLLSTSSRFRSSGRSVRYTR</sequence>
<dbReference type="Proteomes" id="UP000750334">
    <property type="component" value="Unassembled WGS sequence"/>
</dbReference>
<evidence type="ECO:0000256" key="6">
    <source>
        <dbReference type="ARBA" id="ARBA00022691"/>
    </source>
</evidence>
<dbReference type="GO" id="GO:0006281">
    <property type="term" value="P:DNA repair"/>
    <property type="evidence" value="ECO:0007669"/>
    <property type="project" value="InterPro"/>
</dbReference>
<keyword evidence="7" id="KW-0677">Repeat</keyword>
<evidence type="ECO:0000313" key="18">
    <source>
        <dbReference type="EMBL" id="KAG0671607.1"/>
    </source>
</evidence>
<feature type="domain" description="DOT1" evidence="17">
    <location>
        <begin position="289"/>
        <end position="602"/>
    </location>
</feature>
<feature type="region of interest" description="Disordered" evidence="16">
    <location>
        <begin position="77"/>
        <end position="175"/>
    </location>
</feature>
<evidence type="ECO:0000256" key="12">
    <source>
        <dbReference type="ARBA" id="ARBA00029821"/>
    </source>
</evidence>
<evidence type="ECO:0000256" key="3">
    <source>
        <dbReference type="ARBA" id="ARBA00020987"/>
    </source>
</evidence>
<keyword evidence="8 14" id="KW-0156">Chromatin regulator</keyword>
<dbReference type="GO" id="GO:0031509">
    <property type="term" value="P:subtelomeric heterochromatin formation"/>
    <property type="evidence" value="ECO:0007669"/>
    <property type="project" value="InterPro"/>
</dbReference>
<dbReference type="GO" id="GO:0000781">
    <property type="term" value="C:chromosome, telomeric region"/>
    <property type="evidence" value="ECO:0007669"/>
    <property type="project" value="GOC"/>
</dbReference>
<evidence type="ECO:0000256" key="10">
    <source>
        <dbReference type="ARBA" id="ARBA00023163"/>
    </source>
</evidence>
<dbReference type="GO" id="GO:0000786">
    <property type="term" value="C:nucleosome"/>
    <property type="evidence" value="ECO:0007669"/>
    <property type="project" value="InterPro"/>
</dbReference>
<evidence type="ECO:0000256" key="14">
    <source>
        <dbReference type="PIRNR" id="PIRNR017570"/>
    </source>
</evidence>
<keyword evidence="9 14" id="KW-0805">Transcription regulation</keyword>
<dbReference type="GO" id="GO:0032259">
    <property type="term" value="P:methylation"/>
    <property type="evidence" value="ECO:0007669"/>
    <property type="project" value="UniProtKB-KW"/>
</dbReference>
<comment type="catalytic activity">
    <reaction evidence="13 14">
        <text>L-lysyl(79)-[histone H3] + 3 S-adenosyl-L-methionine = N(6),N(6),N(6)-trimethyl-L-lysyl(79)-[histone H3] + 3 S-adenosyl-L-homocysteine + 3 H(+)</text>
        <dbReference type="Rhea" id="RHEA:60328"/>
        <dbReference type="Rhea" id="RHEA-COMP:15549"/>
        <dbReference type="Rhea" id="RHEA-COMP:15552"/>
        <dbReference type="ChEBI" id="CHEBI:15378"/>
        <dbReference type="ChEBI" id="CHEBI:29969"/>
        <dbReference type="ChEBI" id="CHEBI:57856"/>
        <dbReference type="ChEBI" id="CHEBI:59789"/>
        <dbReference type="ChEBI" id="CHEBI:61961"/>
        <dbReference type="EC" id="2.1.1.360"/>
    </reaction>
</comment>
<dbReference type="Gene3D" id="1.10.260.170">
    <property type="match status" value="1"/>
</dbReference>
<feature type="binding site" evidence="15">
    <location>
        <position position="456"/>
    </location>
    <ligand>
        <name>S-adenosyl-L-methionine</name>
        <dbReference type="ChEBI" id="CHEBI:59789"/>
    </ligand>
</feature>
<feature type="compositionally biased region" description="Acidic residues" evidence="16">
    <location>
        <begin position="165"/>
        <end position="175"/>
    </location>
</feature>
<dbReference type="OrthoDB" id="443402at2759"/>
<feature type="region of interest" description="Disordered" evidence="16">
    <location>
        <begin position="1"/>
        <end position="60"/>
    </location>
</feature>
<comment type="similarity">
    <text evidence="14">Belongs to the class I-like SAM-binding methyltransferase superfamily. DOT1 family.</text>
</comment>
<dbReference type="EMBL" id="PUHR01000010">
    <property type="protein sequence ID" value="KAG0671607.1"/>
    <property type="molecule type" value="Genomic_DNA"/>
</dbReference>
<dbReference type="AlphaFoldDB" id="A0A9P7BDI3"/>
<protein>
    <recommendedName>
        <fullName evidence="3 14">Histone-lysine N-methyltransferase, H3 lysine-79 specific</fullName>
        <ecNumber evidence="2 14">2.1.1.360</ecNumber>
    </recommendedName>
    <alternativeName>
        <fullName evidence="12 14">Histone H3-K79 methyltransferase</fullName>
    </alternativeName>
</protein>
<comment type="function">
    <text evidence="14">Histone methyltransferase that specifically trimethylates histone H3 to form H3K79me3. This methylation is required for telomere silencing and for the pachytene checkpoint during the meiotic cell cycle by allowing the recruitment of RAD9 to double strand breaks. Nucleosomes are preferred as substrate compared to free histone.</text>
</comment>
<evidence type="ECO:0000259" key="17">
    <source>
        <dbReference type="PROSITE" id="PS51569"/>
    </source>
</evidence>
<feature type="compositionally biased region" description="Basic and acidic residues" evidence="16">
    <location>
        <begin position="42"/>
        <end position="52"/>
    </location>
</feature>
<evidence type="ECO:0000256" key="4">
    <source>
        <dbReference type="ARBA" id="ARBA00022603"/>
    </source>
</evidence>
<dbReference type="InterPro" id="IPR021162">
    <property type="entry name" value="Dot1"/>
</dbReference>
<evidence type="ECO:0000256" key="8">
    <source>
        <dbReference type="ARBA" id="ARBA00022853"/>
    </source>
</evidence>
<keyword evidence="10 14" id="KW-0804">Transcription</keyword>
<reference evidence="18 19" key="1">
    <citation type="submission" date="2020-11" db="EMBL/GenBank/DDBJ databases">
        <title>Kefir isolates.</title>
        <authorList>
            <person name="Marcisauskas S."/>
            <person name="Kim Y."/>
            <person name="Blasche S."/>
        </authorList>
    </citation>
    <scope>NUCLEOTIDE SEQUENCE [LARGE SCALE GENOMIC DNA]</scope>
    <source>
        <strain evidence="18 19">OG2</strain>
    </source>
</reference>
<feature type="binding site" evidence="15">
    <location>
        <begin position="493"/>
        <end position="494"/>
    </location>
    <ligand>
        <name>S-adenosyl-L-methionine</name>
        <dbReference type="ChEBI" id="CHEBI:59789"/>
    </ligand>
</feature>
<dbReference type="GO" id="GO:0042393">
    <property type="term" value="F:histone binding"/>
    <property type="evidence" value="ECO:0007669"/>
    <property type="project" value="InterPro"/>
</dbReference>
<feature type="binding site" evidence="15">
    <location>
        <begin position="406"/>
        <end position="409"/>
    </location>
    <ligand>
        <name>S-adenosyl-L-methionine</name>
        <dbReference type="ChEBI" id="CHEBI:59789"/>
    </ligand>
</feature>
<name>A0A9P7BDI3_MAUEX</name>
<feature type="compositionally biased region" description="Polar residues" evidence="16">
    <location>
        <begin position="26"/>
        <end position="39"/>
    </location>
</feature>
<feature type="binding site" evidence="15">
    <location>
        <begin position="429"/>
        <end position="438"/>
    </location>
    <ligand>
        <name>S-adenosyl-L-methionine</name>
        <dbReference type="ChEBI" id="CHEBI:59789"/>
    </ligand>
</feature>
<proteinExistence type="inferred from homology"/>
<dbReference type="PROSITE" id="PS51569">
    <property type="entry name" value="DOT1"/>
    <property type="match status" value="1"/>
</dbReference>
<evidence type="ECO:0000256" key="5">
    <source>
        <dbReference type="ARBA" id="ARBA00022679"/>
    </source>
</evidence>
<keyword evidence="5 14" id="KW-0808">Transferase</keyword>
<dbReference type="PANTHER" id="PTHR21451">
    <property type="entry name" value="HISTONE H3 METHYLTRANSFERASE"/>
    <property type="match status" value="1"/>
</dbReference>
<comment type="subcellular location">
    <subcellularLocation>
        <location evidence="1 14">Nucleus</location>
    </subcellularLocation>
</comment>
<dbReference type="PIRSF" id="PIRSF017570">
    <property type="entry name" value="Histone_H3-K79_MeTrfase"/>
    <property type="match status" value="1"/>
</dbReference>
<dbReference type="Pfam" id="PF08123">
    <property type="entry name" value="DOT1"/>
    <property type="match status" value="1"/>
</dbReference>
<evidence type="ECO:0000256" key="7">
    <source>
        <dbReference type="ARBA" id="ARBA00022737"/>
    </source>
</evidence>
<keyword evidence="11 14" id="KW-0539">Nucleus</keyword>
<gene>
    <name evidence="18" type="primary">DOT1</name>
    <name evidence="18" type="ORF">C6P45_000098</name>
</gene>
<evidence type="ECO:0000256" key="15">
    <source>
        <dbReference type="PIRSR" id="PIRSR017570-1"/>
    </source>
</evidence>
<dbReference type="Gene3D" id="3.40.50.150">
    <property type="entry name" value="Vaccinia Virus protein VP39"/>
    <property type="match status" value="1"/>
</dbReference>
<dbReference type="GO" id="GO:0140956">
    <property type="term" value="F:histone H3K79 trimethyltransferase activity"/>
    <property type="evidence" value="ECO:0007669"/>
    <property type="project" value="UniProtKB-EC"/>
</dbReference>
<dbReference type="GO" id="GO:0005634">
    <property type="term" value="C:nucleus"/>
    <property type="evidence" value="ECO:0007669"/>
    <property type="project" value="UniProtKB-SubCell"/>
</dbReference>
<dbReference type="InterPro" id="IPR030445">
    <property type="entry name" value="H3-K79_meTrfase"/>
</dbReference>
<accession>A0A9P7BDI3</accession>
<dbReference type="EC" id="2.1.1.360" evidence="2 14"/>
<evidence type="ECO:0000256" key="9">
    <source>
        <dbReference type="ARBA" id="ARBA00023015"/>
    </source>
</evidence>
<dbReference type="InterPro" id="IPR025789">
    <property type="entry name" value="DOT1_dom"/>
</dbReference>
<feature type="compositionally biased region" description="Basic and acidic residues" evidence="16">
    <location>
        <begin position="89"/>
        <end position="113"/>
    </location>
</feature>
<dbReference type="GO" id="GO:0000077">
    <property type="term" value="P:DNA damage checkpoint signaling"/>
    <property type="evidence" value="ECO:0007669"/>
    <property type="project" value="InterPro"/>
</dbReference>
<evidence type="ECO:0000256" key="13">
    <source>
        <dbReference type="ARBA" id="ARBA00047770"/>
    </source>
</evidence>
<dbReference type="PANTHER" id="PTHR21451:SF0">
    <property type="entry name" value="HISTONE-LYSINE N-METHYLTRANSFERASE, H3 LYSINE-79 SPECIFIC"/>
    <property type="match status" value="1"/>
</dbReference>
<dbReference type="SUPFAM" id="SSF53335">
    <property type="entry name" value="S-adenosyl-L-methionine-dependent methyltransferases"/>
    <property type="match status" value="1"/>
</dbReference>
<feature type="compositionally biased region" description="Basic residues" evidence="16">
    <location>
        <begin position="142"/>
        <end position="159"/>
    </location>
</feature>
<evidence type="ECO:0000256" key="1">
    <source>
        <dbReference type="ARBA" id="ARBA00004123"/>
    </source>
</evidence>
<feature type="compositionally biased region" description="Low complexity" evidence="16">
    <location>
        <begin position="10"/>
        <end position="25"/>
    </location>
</feature>
<evidence type="ECO:0000256" key="11">
    <source>
        <dbReference type="ARBA" id="ARBA00023242"/>
    </source>
</evidence>
<organism evidence="18 19">
    <name type="scientific">Maudiozyma exigua</name>
    <name type="common">Yeast</name>
    <name type="synonym">Kazachstania exigua</name>
    <dbReference type="NCBI Taxonomy" id="34358"/>
    <lineage>
        <taxon>Eukaryota</taxon>
        <taxon>Fungi</taxon>
        <taxon>Dikarya</taxon>
        <taxon>Ascomycota</taxon>
        <taxon>Saccharomycotina</taxon>
        <taxon>Saccharomycetes</taxon>
        <taxon>Saccharomycetales</taxon>
        <taxon>Saccharomycetaceae</taxon>
        <taxon>Maudiozyma</taxon>
    </lineage>
</organism>
<evidence type="ECO:0000256" key="2">
    <source>
        <dbReference type="ARBA" id="ARBA00012190"/>
    </source>
</evidence>
<evidence type="ECO:0000313" key="19">
    <source>
        <dbReference type="Proteomes" id="UP000750334"/>
    </source>
</evidence>
<dbReference type="InterPro" id="IPR029063">
    <property type="entry name" value="SAM-dependent_MTases_sf"/>
</dbReference>
<keyword evidence="4 14" id="KW-0489">Methyltransferase</keyword>
<comment type="caution">
    <text evidence="18">The sequence shown here is derived from an EMBL/GenBank/DDBJ whole genome shotgun (WGS) entry which is preliminary data.</text>
</comment>
<keyword evidence="6 14" id="KW-0949">S-adenosyl-L-methionine</keyword>
<keyword evidence="19" id="KW-1185">Reference proteome</keyword>